<proteinExistence type="predicted"/>
<accession>K0RIC8</accession>
<evidence type="ECO:0000313" key="2">
    <source>
        <dbReference type="EMBL" id="EJK53473.1"/>
    </source>
</evidence>
<evidence type="ECO:0000313" key="3">
    <source>
        <dbReference type="Proteomes" id="UP000266841"/>
    </source>
</evidence>
<protein>
    <submittedName>
        <fullName evidence="2">Uncharacterized protein</fullName>
    </submittedName>
</protein>
<dbReference type="EMBL" id="AGNL01037714">
    <property type="protein sequence ID" value="EJK53473.1"/>
    <property type="molecule type" value="Genomic_DNA"/>
</dbReference>
<name>K0RIC8_THAOC</name>
<dbReference type="AlphaFoldDB" id="K0RIC8"/>
<organism evidence="2 3">
    <name type="scientific">Thalassiosira oceanica</name>
    <name type="common">Marine diatom</name>
    <dbReference type="NCBI Taxonomy" id="159749"/>
    <lineage>
        <taxon>Eukaryota</taxon>
        <taxon>Sar</taxon>
        <taxon>Stramenopiles</taxon>
        <taxon>Ochrophyta</taxon>
        <taxon>Bacillariophyta</taxon>
        <taxon>Coscinodiscophyceae</taxon>
        <taxon>Thalassiosirophycidae</taxon>
        <taxon>Thalassiosirales</taxon>
        <taxon>Thalassiosiraceae</taxon>
        <taxon>Thalassiosira</taxon>
    </lineage>
</organism>
<keyword evidence="1" id="KW-0732">Signal</keyword>
<dbReference type="Proteomes" id="UP000266841">
    <property type="component" value="Unassembled WGS sequence"/>
</dbReference>
<feature type="chain" id="PRO_5003840294" evidence="1">
    <location>
        <begin position="21"/>
        <end position="137"/>
    </location>
</feature>
<sequence>MKSFCFVALFLLQLCNISTSLPPFRRRNEYTPLLFFTVPKGTVDENDKMDKIVRSLEKSSGIKVQRLDILRSRSAKKLYDKLTEGSLRSDFPLLYHRESLQRVYGLADVDLVRSWSKGRLLPVEEVEEKDVSFLGGG</sequence>
<comment type="caution">
    <text evidence="2">The sequence shown here is derived from an EMBL/GenBank/DDBJ whole genome shotgun (WGS) entry which is preliminary data.</text>
</comment>
<keyword evidence="3" id="KW-1185">Reference proteome</keyword>
<dbReference type="OMA" id="PECDDME"/>
<dbReference type="OrthoDB" id="46209at2759"/>
<reference evidence="2 3" key="1">
    <citation type="journal article" date="2012" name="Genome Biol.">
        <title>Genome and low-iron response of an oceanic diatom adapted to chronic iron limitation.</title>
        <authorList>
            <person name="Lommer M."/>
            <person name="Specht M."/>
            <person name="Roy A.S."/>
            <person name="Kraemer L."/>
            <person name="Andreson R."/>
            <person name="Gutowska M.A."/>
            <person name="Wolf J."/>
            <person name="Bergner S.V."/>
            <person name="Schilhabel M.B."/>
            <person name="Klostermeier U.C."/>
            <person name="Beiko R.G."/>
            <person name="Rosenstiel P."/>
            <person name="Hippler M."/>
            <person name="Laroche J."/>
        </authorList>
    </citation>
    <scope>NUCLEOTIDE SEQUENCE [LARGE SCALE GENOMIC DNA]</scope>
    <source>
        <strain evidence="2 3">CCMP1005</strain>
    </source>
</reference>
<feature type="signal peptide" evidence="1">
    <location>
        <begin position="1"/>
        <end position="20"/>
    </location>
</feature>
<evidence type="ECO:0000256" key="1">
    <source>
        <dbReference type="SAM" id="SignalP"/>
    </source>
</evidence>
<gene>
    <name evidence="2" type="ORF">THAOC_27087</name>
</gene>
<dbReference type="eggNOG" id="ENOG502STA1">
    <property type="taxonomic scope" value="Eukaryota"/>
</dbReference>